<dbReference type="GeneID" id="36377273"/>
<dbReference type="GO" id="GO:0006364">
    <property type="term" value="P:rRNA processing"/>
    <property type="evidence" value="ECO:0007669"/>
    <property type="project" value="InterPro"/>
</dbReference>
<dbReference type="RefSeq" id="XP_024504109.1">
    <property type="nucleotide sequence ID" value="XM_024650320.1"/>
</dbReference>
<dbReference type="Proteomes" id="UP000035682">
    <property type="component" value="Unplaced"/>
</dbReference>
<dbReference type="InterPro" id="IPR007174">
    <property type="entry name" value="Las1"/>
</dbReference>
<sequence>MKRKDINTLQLVYENEEVLPFKTNTWLRLKKLVLSEDKSLETVNDILSIIQSIKSRDVYKGRLALDATYEIFLAYKNILKTNNYLINDIESLVRSLGVSINRVIVHLQEIESGLTDKSPKTIRSTLRYFKADLNIADIRNDFTHGDIPNMFILKEAVDELFRIIIKNYWEKFDGDIRWPEEDFSRKDEIIDGEPLSYQAFRKLGYAKFLASAIEEDCKLFITSLLSTDCLITYNSMYEDLLDFTYNPPLYCIVSMRYIFQLICENGDIFNLAIFAAEMAYDDKNKKHIKAQYKYWTGWLIRKIATEKIVDEWEIKELKKWSAILKLKICIETINKNYNFIDDNFENKYSNYPDLSDQTSDDDCVKISYSSGPWGV</sequence>
<reference evidence="2" key="2">
    <citation type="submission" date="2014-09" db="EMBL/GenBank/DDBJ databases">
        <authorList>
            <person name="Martin A.A."/>
        </authorList>
    </citation>
    <scope>NUCLEOTIDE SEQUENCE</scope>
    <source>
        <strain evidence="2">ED321</strain>
    </source>
</reference>
<dbReference type="AlphaFoldDB" id="A0A090L9U1"/>
<keyword evidence="2" id="KW-1185">Reference proteome</keyword>
<dbReference type="WBParaSite" id="SRAE_1000316100.1">
    <property type="protein sequence ID" value="SRAE_1000316100.1"/>
    <property type="gene ID" value="WBGene00259778"/>
</dbReference>
<reference evidence="3" key="3">
    <citation type="submission" date="2020-12" db="UniProtKB">
        <authorList>
            <consortium name="WormBaseParasite"/>
        </authorList>
    </citation>
    <scope>IDENTIFICATION</scope>
</reference>
<dbReference type="GO" id="GO:0004519">
    <property type="term" value="F:endonuclease activity"/>
    <property type="evidence" value="ECO:0007669"/>
    <property type="project" value="InterPro"/>
</dbReference>
<dbReference type="GO" id="GO:0090730">
    <property type="term" value="C:Las1 complex"/>
    <property type="evidence" value="ECO:0007669"/>
    <property type="project" value="InterPro"/>
</dbReference>
<evidence type="ECO:0000313" key="3">
    <source>
        <dbReference type="WBParaSite" id="SRAE_1000316100.1"/>
    </source>
</evidence>
<name>A0A090L9U1_STRRB</name>
<dbReference type="Pfam" id="PF04031">
    <property type="entry name" value="Las1"/>
    <property type="match status" value="1"/>
</dbReference>
<evidence type="ECO:0000313" key="4">
    <source>
        <dbReference type="WormBase" id="SRAE_1000316100"/>
    </source>
</evidence>
<proteinExistence type="predicted"/>
<reference evidence="1" key="1">
    <citation type="submission" date="2014-09" db="EMBL/GenBank/DDBJ databases">
        <authorList>
            <person name="Aslett A.Martin."/>
        </authorList>
    </citation>
    <scope>NUCLEOTIDE SEQUENCE</scope>
    <source>
        <strain evidence="1">ED321 Heterogonic</strain>
    </source>
</reference>
<organism evidence="1">
    <name type="scientific">Strongyloides ratti</name>
    <name type="common">Parasitic roundworm</name>
    <dbReference type="NCBI Taxonomy" id="34506"/>
    <lineage>
        <taxon>Eukaryota</taxon>
        <taxon>Metazoa</taxon>
        <taxon>Ecdysozoa</taxon>
        <taxon>Nematoda</taxon>
        <taxon>Chromadorea</taxon>
        <taxon>Rhabditida</taxon>
        <taxon>Tylenchina</taxon>
        <taxon>Panagrolaimomorpha</taxon>
        <taxon>Strongyloidoidea</taxon>
        <taxon>Strongyloididae</taxon>
        <taxon>Strongyloides</taxon>
    </lineage>
</organism>
<gene>
    <name evidence="1 3 4" type="ORF">SRAE_1000316100</name>
</gene>
<protein>
    <submittedName>
        <fullName evidence="1 3">Las1-like family-containing protein</fullName>
    </submittedName>
</protein>
<accession>A0A090L9U1</accession>
<dbReference type="WormBase" id="SRAE_1000316100">
    <property type="protein sequence ID" value="SRP04101"/>
    <property type="gene ID" value="WBGene00259778"/>
</dbReference>
<dbReference type="EMBL" id="LN609528">
    <property type="protein sequence ID" value="CEF64908.1"/>
    <property type="molecule type" value="Genomic_DNA"/>
</dbReference>
<evidence type="ECO:0000313" key="2">
    <source>
        <dbReference type="Proteomes" id="UP000035682"/>
    </source>
</evidence>
<dbReference type="CTD" id="36377273"/>
<evidence type="ECO:0000313" key="1">
    <source>
        <dbReference type="EMBL" id="CEF64908.1"/>
    </source>
</evidence>